<dbReference type="InterPro" id="IPR013762">
    <property type="entry name" value="Integrase-like_cat_sf"/>
</dbReference>
<dbReference type="PANTHER" id="PTHR30349:SF41">
    <property type="entry name" value="INTEGRASE_RECOMBINASE PROTEIN MJ0367-RELATED"/>
    <property type="match status" value="1"/>
</dbReference>
<keyword evidence="3 5" id="KW-0238">DNA-binding</keyword>
<evidence type="ECO:0000256" key="3">
    <source>
        <dbReference type="ARBA" id="ARBA00023125"/>
    </source>
</evidence>
<organism evidence="8 9">
    <name type="scientific">Candidatus Methylobacter favarea</name>
    <dbReference type="NCBI Taxonomy" id="2707345"/>
    <lineage>
        <taxon>Bacteria</taxon>
        <taxon>Pseudomonadati</taxon>
        <taxon>Pseudomonadota</taxon>
        <taxon>Gammaproteobacteria</taxon>
        <taxon>Methylococcales</taxon>
        <taxon>Methylococcaceae</taxon>
        <taxon>Methylobacter</taxon>
    </lineage>
</organism>
<dbReference type="GO" id="GO:0015074">
    <property type="term" value="P:DNA integration"/>
    <property type="evidence" value="ECO:0007669"/>
    <property type="project" value="UniProtKB-KW"/>
</dbReference>
<dbReference type="AlphaFoldDB" id="A0A8S0X993"/>
<dbReference type="Proteomes" id="UP000494216">
    <property type="component" value="Unassembled WGS sequence"/>
</dbReference>
<dbReference type="RefSeq" id="WP_174626810.1">
    <property type="nucleotide sequence ID" value="NZ_CADCXN010000086.1"/>
</dbReference>
<feature type="domain" description="Core-binding (CB)" evidence="7">
    <location>
        <begin position="126"/>
        <end position="203"/>
    </location>
</feature>
<dbReference type="InterPro" id="IPR044068">
    <property type="entry name" value="CB"/>
</dbReference>
<evidence type="ECO:0008006" key="10">
    <source>
        <dbReference type="Google" id="ProtNLM"/>
    </source>
</evidence>
<evidence type="ECO:0000313" key="8">
    <source>
        <dbReference type="EMBL" id="CAA9892006.1"/>
    </source>
</evidence>
<dbReference type="GO" id="GO:0006310">
    <property type="term" value="P:DNA recombination"/>
    <property type="evidence" value="ECO:0007669"/>
    <property type="project" value="UniProtKB-KW"/>
</dbReference>
<keyword evidence="4" id="KW-0233">DNA recombination</keyword>
<evidence type="ECO:0000259" key="7">
    <source>
        <dbReference type="PROSITE" id="PS51900"/>
    </source>
</evidence>
<dbReference type="SUPFAM" id="SSF56349">
    <property type="entry name" value="DNA breaking-rejoining enzymes"/>
    <property type="match status" value="1"/>
</dbReference>
<dbReference type="PROSITE" id="PS51898">
    <property type="entry name" value="TYR_RECOMBINASE"/>
    <property type="match status" value="1"/>
</dbReference>
<keyword evidence="2" id="KW-0229">DNA integration</keyword>
<dbReference type="GO" id="GO:0003677">
    <property type="term" value="F:DNA binding"/>
    <property type="evidence" value="ECO:0007669"/>
    <property type="project" value="UniProtKB-UniRule"/>
</dbReference>
<dbReference type="CDD" id="cd00796">
    <property type="entry name" value="INT_Rci_Hp1_C"/>
    <property type="match status" value="1"/>
</dbReference>
<dbReference type="PANTHER" id="PTHR30349">
    <property type="entry name" value="PHAGE INTEGRASE-RELATED"/>
    <property type="match status" value="1"/>
</dbReference>
<accession>A0A8S0X993</accession>
<sequence length="417" mass="47952">MAYIRTLSSGNFRADVRMKGIVKNKTFSSQAFAQIWADKIEHNIKTIPNLDQVQLLALSEADIDGMGGEELFKQLGVDLFALRNQTRLEAINALSKKDLLQLSPQEIECMGGAELFLQAGKRIRYKTFREVCNEYLSRWNKKDYQGQMQRIDYWCKVFGDRIMTDIDIFDLREHIDSMTDEGQRATTINRKKAVLSSVFKFALSRGYVDVNIVRNVVIDDDTKRRDRVLNDDERQRLIKACQESHWDKLYLLVLMAMTTGARKGELMNLRWGDVSFKDNTGYLGNTKNGSSRELHFAPVVMMELKRFQEVDTGLIFPSEEKPSQSMDFRKAWSKALRMADISEKDILNADSSVKLEKFTFHCLRHGFCSALSDSGKEINQIAKLAGHKSIQTTMRYIHQGRDQKRLIVDELAQAFSL</sequence>
<reference evidence="8 9" key="1">
    <citation type="submission" date="2020-02" db="EMBL/GenBank/DDBJ databases">
        <authorList>
            <person name="Hogendoorn C."/>
        </authorList>
    </citation>
    <scope>NUCLEOTIDE SEQUENCE [LARGE SCALE GENOMIC DNA]</scope>
    <source>
        <strain evidence="8">METHB21</strain>
    </source>
</reference>
<dbReference type="InterPro" id="IPR002104">
    <property type="entry name" value="Integrase_catalytic"/>
</dbReference>
<evidence type="ECO:0000259" key="6">
    <source>
        <dbReference type="PROSITE" id="PS51898"/>
    </source>
</evidence>
<comment type="caution">
    <text evidence="8">The sequence shown here is derived from an EMBL/GenBank/DDBJ whole genome shotgun (WGS) entry which is preliminary data.</text>
</comment>
<dbReference type="Gene3D" id="1.10.150.130">
    <property type="match status" value="1"/>
</dbReference>
<dbReference type="PROSITE" id="PS51900">
    <property type="entry name" value="CB"/>
    <property type="match status" value="1"/>
</dbReference>
<keyword evidence="9" id="KW-1185">Reference proteome</keyword>
<proteinExistence type="inferred from homology"/>
<name>A0A8S0X993_9GAMM</name>
<dbReference type="Pfam" id="PF00589">
    <property type="entry name" value="Phage_integrase"/>
    <property type="match status" value="1"/>
</dbReference>
<dbReference type="InterPro" id="IPR010998">
    <property type="entry name" value="Integrase_recombinase_N"/>
</dbReference>
<evidence type="ECO:0000256" key="1">
    <source>
        <dbReference type="ARBA" id="ARBA00008857"/>
    </source>
</evidence>
<feature type="domain" description="Tyr recombinase" evidence="6">
    <location>
        <begin position="224"/>
        <end position="409"/>
    </location>
</feature>
<gene>
    <name evidence="8" type="ORF">METHB2_550025</name>
</gene>
<comment type="similarity">
    <text evidence="1">Belongs to the 'phage' integrase family.</text>
</comment>
<evidence type="ECO:0000256" key="2">
    <source>
        <dbReference type="ARBA" id="ARBA00022908"/>
    </source>
</evidence>
<evidence type="ECO:0000256" key="4">
    <source>
        <dbReference type="ARBA" id="ARBA00023172"/>
    </source>
</evidence>
<evidence type="ECO:0000313" key="9">
    <source>
        <dbReference type="Proteomes" id="UP000494216"/>
    </source>
</evidence>
<evidence type="ECO:0000256" key="5">
    <source>
        <dbReference type="PROSITE-ProRule" id="PRU01248"/>
    </source>
</evidence>
<dbReference type="Gene3D" id="1.10.443.10">
    <property type="entry name" value="Intergrase catalytic core"/>
    <property type="match status" value="1"/>
</dbReference>
<dbReference type="InterPro" id="IPR050090">
    <property type="entry name" value="Tyrosine_recombinase_XerCD"/>
</dbReference>
<dbReference type="InterPro" id="IPR011010">
    <property type="entry name" value="DNA_brk_join_enz"/>
</dbReference>
<protein>
    <recommendedName>
        <fullName evidence="10">Site-specific integrase</fullName>
    </recommendedName>
</protein>
<dbReference type="EMBL" id="CADCXN010000086">
    <property type="protein sequence ID" value="CAA9892006.1"/>
    <property type="molecule type" value="Genomic_DNA"/>
</dbReference>